<dbReference type="InterPro" id="IPR011006">
    <property type="entry name" value="CheY-like_superfamily"/>
</dbReference>
<keyword evidence="1" id="KW-0805">Transcription regulation</keyword>
<dbReference type="PROSITE" id="PS50110">
    <property type="entry name" value="RESPONSE_REGULATORY"/>
    <property type="match status" value="1"/>
</dbReference>
<dbReference type="AlphaFoldDB" id="A0A1U7NI85"/>
<gene>
    <name evidence="8" type="ORF">BO222_02365</name>
</gene>
<name>A0A1U7NI85_9FIRM</name>
<evidence type="ECO:0008006" key="10">
    <source>
        <dbReference type="Google" id="ProtNLM"/>
    </source>
</evidence>
<dbReference type="InterPro" id="IPR036388">
    <property type="entry name" value="WH-like_DNA-bd_sf"/>
</dbReference>
<dbReference type="GO" id="GO:0000156">
    <property type="term" value="F:phosphorelay response regulator activity"/>
    <property type="evidence" value="ECO:0007669"/>
    <property type="project" value="TreeGrafter"/>
</dbReference>
<dbReference type="InterPro" id="IPR039420">
    <property type="entry name" value="WalR-like"/>
</dbReference>
<evidence type="ECO:0000256" key="2">
    <source>
        <dbReference type="ARBA" id="ARBA00023125"/>
    </source>
</evidence>
<accession>A0A1U7NI85</accession>
<organism evidence="8 9">
    <name type="scientific">Ileibacterium valens</name>
    <dbReference type="NCBI Taxonomy" id="1862668"/>
    <lineage>
        <taxon>Bacteria</taxon>
        <taxon>Bacillati</taxon>
        <taxon>Bacillota</taxon>
        <taxon>Erysipelotrichia</taxon>
        <taxon>Erysipelotrichales</taxon>
        <taxon>Erysipelotrichaceae</taxon>
        <taxon>Ileibacterium</taxon>
    </lineage>
</organism>
<evidence type="ECO:0000259" key="7">
    <source>
        <dbReference type="PROSITE" id="PS51755"/>
    </source>
</evidence>
<dbReference type="InterPro" id="IPR001789">
    <property type="entry name" value="Sig_transdc_resp-reg_receiver"/>
</dbReference>
<dbReference type="Gene3D" id="1.10.10.10">
    <property type="entry name" value="Winged helix-like DNA-binding domain superfamily/Winged helix DNA-binding domain"/>
    <property type="match status" value="1"/>
</dbReference>
<proteinExistence type="predicted"/>
<reference evidence="8 9" key="1">
    <citation type="submission" date="2016-11" db="EMBL/GenBank/DDBJ databases">
        <title>Description of two novel members of the family Erysipelotrichaceae: Ileibacterium lipovorans gen. nov., sp. nov. and Dubosiella newyorkensis, gen. nov., sp. nov.</title>
        <authorList>
            <person name="Cox L.M."/>
            <person name="Sohn J."/>
            <person name="Tyrrell K.L."/>
            <person name="Citron D.M."/>
            <person name="Lawson P.A."/>
            <person name="Patel N.B."/>
            <person name="Iizumi T."/>
            <person name="Perez-Perez G.I."/>
            <person name="Goldstein E.J."/>
            <person name="Blaser M.J."/>
        </authorList>
    </citation>
    <scope>NUCLEOTIDE SEQUENCE [LARGE SCALE GENOMIC DNA]</scope>
    <source>
        <strain evidence="8 9">NYU-BL-A3</strain>
    </source>
</reference>
<dbReference type="InterPro" id="IPR001867">
    <property type="entry name" value="OmpR/PhoB-type_DNA-bd"/>
</dbReference>
<evidence type="ECO:0000256" key="3">
    <source>
        <dbReference type="ARBA" id="ARBA00023163"/>
    </source>
</evidence>
<dbReference type="Proteomes" id="UP000186341">
    <property type="component" value="Unassembled WGS sequence"/>
</dbReference>
<evidence type="ECO:0000259" key="6">
    <source>
        <dbReference type="PROSITE" id="PS50110"/>
    </source>
</evidence>
<feature type="DNA-binding region" description="OmpR/PhoB-type" evidence="5">
    <location>
        <begin position="127"/>
        <end position="225"/>
    </location>
</feature>
<dbReference type="GO" id="GO:0032993">
    <property type="term" value="C:protein-DNA complex"/>
    <property type="evidence" value="ECO:0007669"/>
    <property type="project" value="TreeGrafter"/>
</dbReference>
<dbReference type="Pfam" id="PF00072">
    <property type="entry name" value="Response_reg"/>
    <property type="match status" value="1"/>
</dbReference>
<dbReference type="GeneID" id="82202081"/>
<sequence>MTEKTILIVEDDKRLANQIASFLEGWKYKPILASQFDVLDQEVFKISPDLVLMDITLPYFDGYYWTRQIRKKSTVPILFISSRTADQDIIMAIVQGGDDYLTKPFSLDLLKAKMDALFRRTDYRIRPETIELNETLYYVPDKAQISDGKQIVELTGMEKKVMDLFVKKKSITISREELMIALWQTDEFICDGSLTTCISRLRSKLKAAFRDPLIETKKGIGYQLP</sequence>
<dbReference type="PANTHER" id="PTHR48111:SF43">
    <property type="entry name" value="STAGE 0 SPORULATION PROTEIN A HOMOLOG"/>
    <property type="match status" value="1"/>
</dbReference>
<dbReference type="Gene3D" id="3.40.50.2300">
    <property type="match status" value="1"/>
</dbReference>
<dbReference type="GO" id="GO:0000976">
    <property type="term" value="F:transcription cis-regulatory region binding"/>
    <property type="evidence" value="ECO:0007669"/>
    <property type="project" value="TreeGrafter"/>
</dbReference>
<keyword evidence="4" id="KW-0597">Phosphoprotein</keyword>
<feature type="modified residue" description="4-aspartylphosphate" evidence="4">
    <location>
        <position position="54"/>
    </location>
</feature>
<dbReference type="SMART" id="SM00448">
    <property type="entry name" value="REC"/>
    <property type="match status" value="1"/>
</dbReference>
<keyword evidence="2 5" id="KW-0238">DNA-binding</keyword>
<dbReference type="PANTHER" id="PTHR48111">
    <property type="entry name" value="REGULATOR OF RPOS"/>
    <property type="match status" value="1"/>
</dbReference>
<dbReference type="SMART" id="SM00862">
    <property type="entry name" value="Trans_reg_C"/>
    <property type="match status" value="1"/>
</dbReference>
<dbReference type="GO" id="GO:0006355">
    <property type="term" value="P:regulation of DNA-templated transcription"/>
    <property type="evidence" value="ECO:0007669"/>
    <property type="project" value="InterPro"/>
</dbReference>
<keyword evidence="9" id="KW-1185">Reference proteome</keyword>
<dbReference type="Pfam" id="PF00486">
    <property type="entry name" value="Trans_reg_C"/>
    <property type="match status" value="1"/>
</dbReference>
<protein>
    <recommendedName>
        <fullName evidence="10">DNA-binding response regulator</fullName>
    </recommendedName>
</protein>
<evidence type="ECO:0000256" key="1">
    <source>
        <dbReference type="ARBA" id="ARBA00023015"/>
    </source>
</evidence>
<evidence type="ECO:0000256" key="5">
    <source>
        <dbReference type="PROSITE-ProRule" id="PRU01091"/>
    </source>
</evidence>
<dbReference type="SUPFAM" id="SSF46894">
    <property type="entry name" value="C-terminal effector domain of the bipartite response regulators"/>
    <property type="match status" value="1"/>
</dbReference>
<keyword evidence="3" id="KW-0804">Transcription</keyword>
<evidence type="ECO:0000313" key="8">
    <source>
        <dbReference type="EMBL" id="OLU41951.1"/>
    </source>
</evidence>
<dbReference type="OrthoDB" id="9790442at2"/>
<feature type="domain" description="OmpR/PhoB-type" evidence="7">
    <location>
        <begin position="127"/>
        <end position="225"/>
    </location>
</feature>
<comment type="caution">
    <text evidence="8">The sequence shown here is derived from an EMBL/GenBank/DDBJ whole genome shotgun (WGS) entry which is preliminary data.</text>
</comment>
<dbReference type="PROSITE" id="PS51755">
    <property type="entry name" value="OMPR_PHOB"/>
    <property type="match status" value="1"/>
</dbReference>
<evidence type="ECO:0000313" key="9">
    <source>
        <dbReference type="Proteomes" id="UP000186341"/>
    </source>
</evidence>
<evidence type="ECO:0000256" key="4">
    <source>
        <dbReference type="PROSITE-ProRule" id="PRU00169"/>
    </source>
</evidence>
<feature type="domain" description="Response regulatory" evidence="6">
    <location>
        <begin position="5"/>
        <end position="118"/>
    </location>
</feature>
<dbReference type="RefSeq" id="WP_075818049.1">
    <property type="nucleotide sequence ID" value="NZ_CAJUTZ010000004.1"/>
</dbReference>
<dbReference type="GO" id="GO:0005829">
    <property type="term" value="C:cytosol"/>
    <property type="evidence" value="ECO:0007669"/>
    <property type="project" value="TreeGrafter"/>
</dbReference>
<dbReference type="SUPFAM" id="SSF52172">
    <property type="entry name" value="CheY-like"/>
    <property type="match status" value="1"/>
</dbReference>
<dbReference type="InterPro" id="IPR016032">
    <property type="entry name" value="Sig_transdc_resp-reg_C-effctor"/>
</dbReference>
<dbReference type="EMBL" id="MPJW01000070">
    <property type="protein sequence ID" value="OLU41951.1"/>
    <property type="molecule type" value="Genomic_DNA"/>
</dbReference>
<dbReference type="CDD" id="cd00383">
    <property type="entry name" value="trans_reg_C"/>
    <property type="match status" value="1"/>
</dbReference>